<sequence>MKDSKKASLEGFLVSKSKERVSLDPTVGGRVLPMEEELSLNLLLTVPFVPLILKMSHEQYQNGNHNEGPSDPLMQEVVGILRSLQQQMGNIERNVGSLRRFHNVDNLTPRQTMRDEDSSPHANFGEFGRIKLKIPPFQGKSDPKHTLNREKGGAYV</sequence>
<name>A0ACC0CA94_CATRO</name>
<reference evidence="2" key="1">
    <citation type="journal article" date="2023" name="Nat. Plants">
        <title>Single-cell RNA sequencing provides a high-resolution roadmap for understanding the multicellular compartmentation of specialized metabolism.</title>
        <authorList>
            <person name="Sun S."/>
            <person name="Shen X."/>
            <person name="Li Y."/>
            <person name="Li Y."/>
            <person name="Wang S."/>
            <person name="Li R."/>
            <person name="Zhang H."/>
            <person name="Shen G."/>
            <person name="Guo B."/>
            <person name="Wei J."/>
            <person name="Xu J."/>
            <person name="St-Pierre B."/>
            <person name="Chen S."/>
            <person name="Sun C."/>
        </authorList>
    </citation>
    <scope>NUCLEOTIDE SEQUENCE [LARGE SCALE GENOMIC DNA]</scope>
</reference>
<accession>A0ACC0CA94</accession>
<evidence type="ECO:0000313" key="1">
    <source>
        <dbReference type="EMBL" id="KAI5681688.1"/>
    </source>
</evidence>
<proteinExistence type="predicted"/>
<evidence type="ECO:0000313" key="2">
    <source>
        <dbReference type="Proteomes" id="UP001060085"/>
    </source>
</evidence>
<dbReference type="EMBL" id="CM044701">
    <property type="protein sequence ID" value="KAI5681688.1"/>
    <property type="molecule type" value="Genomic_DNA"/>
</dbReference>
<protein>
    <submittedName>
        <fullName evidence="1">Uncharacterized protein</fullName>
    </submittedName>
</protein>
<keyword evidence="2" id="KW-1185">Reference proteome</keyword>
<gene>
    <name evidence="1" type="ORF">M9H77_02916</name>
</gene>
<comment type="caution">
    <text evidence="1">The sequence shown here is derived from an EMBL/GenBank/DDBJ whole genome shotgun (WGS) entry which is preliminary data.</text>
</comment>
<organism evidence="1 2">
    <name type="scientific">Catharanthus roseus</name>
    <name type="common">Madagascar periwinkle</name>
    <name type="synonym">Vinca rosea</name>
    <dbReference type="NCBI Taxonomy" id="4058"/>
    <lineage>
        <taxon>Eukaryota</taxon>
        <taxon>Viridiplantae</taxon>
        <taxon>Streptophyta</taxon>
        <taxon>Embryophyta</taxon>
        <taxon>Tracheophyta</taxon>
        <taxon>Spermatophyta</taxon>
        <taxon>Magnoliopsida</taxon>
        <taxon>eudicotyledons</taxon>
        <taxon>Gunneridae</taxon>
        <taxon>Pentapetalae</taxon>
        <taxon>asterids</taxon>
        <taxon>lamiids</taxon>
        <taxon>Gentianales</taxon>
        <taxon>Apocynaceae</taxon>
        <taxon>Rauvolfioideae</taxon>
        <taxon>Vinceae</taxon>
        <taxon>Catharanthinae</taxon>
        <taxon>Catharanthus</taxon>
    </lineage>
</organism>
<dbReference type="Proteomes" id="UP001060085">
    <property type="component" value="Linkage Group LG01"/>
</dbReference>